<organism evidence="1 2">
    <name type="scientific">Legionella lytica</name>
    <dbReference type="NCBI Taxonomy" id="96232"/>
    <lineage>
        <taxon>Bacteria</taxon>
        <taxon>Pseudomonadati</taxon>
        <taxon>Pseudomonadota</taxon>
        <taxon>Gammaproteobacteria</taxon>
        <taxon>Legionellales</taxon>
        <taxon>Legionellaceae</taxon>
        <taxon>Legionella</taxon>
    </lineage>
</organism>
<dbReference type="RefSeq" id="WP_252580047.1">
    <property type="nucleotide sequence ID" value="NZ_CP071527.1"/>
</dbReference>
<dbReference type="EMBL" id="CP071527">
    <property type="protein sequence ID" value="USQ13727.1"/>
    <property type="molecule type" value="Genomic_DNA"/>
</dbReference>
<evidence type="ECO:0000313" key="1">
    <source>
        <dbReference type="EMBL" id="USQ13727.1"/>
    </source>
</evidence>
<proteinExistence type="predicted"/>
<evidence type="ECO:0000313" key="2">
    <source>
        <dbReference type="Proteomes" id="UP001057474"/>
    </source>
</evidence>
<accession>A0ABY4Y8D0</accession>
<sequence>MVERISKNISLYAQKLRRILKKYRLEKSKYRYSLLDVVSRSNKIELHVIIFGIKKQILKLTPEEILYDDELLSEFSPYDVRAITYLSFQKYIKQEYSLIIEKQYLNQGETIFSIKNTQTNASLNISAKKLYQDYDSLVSLSKKDMITVISTAVQEQTFLDIEKIGML</sequence>
<gene>
    <name evidence="1" type="ORF">J2N86_13790</name>
</gene>
<name>A0ABY4Y8D0_9GAMM</name>
<keyword evidence="2" id="KW-1185">Reference proteome</keyword>
<dbReference type="Proteomes" id="UP001057474">
    <property type="component" value="Chromosome"/>
</dbReference>
<protein>
    <submittedName>
        <fullName evidence="1">Uncharacterized protein</fullName>
    </submittedName>
</protein>
<reference evidence="1" key="1">
    <citation type="submission" date="2021-03" db="EMBL/GenBank/DDBJ databases">
        <title>Legionella lytica PCM 2298.</title>
        <authorList>
            <person name="Koper P."/>
        </authorList>
    </citation>
    <scope>NUCLEOTIDE SEQUENCE</scope>
    <source>
        <strain evidence="1">PCM 2298</strain>
    </source>
</reference>